<keyword evidence="1" id="KW-0812">Transmembrane</keyword>
<gene>
    <name evidence="2" type="ORF">HLH28_04620</name>
</gene>
<keyword evidence="1" id="KW-0472">Membrane</keyword>
<evidence type="ECO:0000313" key="3">
    <source>
        <dbReference type="Proteomes" id="UP000578030"/>
    </source>
</evidence>
<keyword evidence="3" id="KW-1185">Reference proteome</keyword>
<dbReference type="Proteomes" id="UP000578030">
    <property type="component" value="Unassembled WGS sequence"/>
</dbReference>
<keyword evidence="1" id="KW-1133">Transmembrane helix</keyword>
<evidence type="ECO:0000256" key="1">
    <source>
        <dbReference type="SAM" id="Phobius"/>
    </source>
</evidence>
<protein>
    <submittedName>
        <fullName evidence="2">Uncharacterized protein</fullName>
    </submittedName>
</protein>
<proteinExistence type="predicted"/>
<accession>A0A7W4K5R0</accession>
<feature type="transmembrane region" description="Helical" evidence="1">
    <location>
        <begin position="20"/>
        <end position="41"/>
    </location>
</feature>
<name>A0A7W4K5R0_9PROT</name>
<organism evidence="2 3">
    <name type="scientific">Gluconacetobacter tumulisoli</name>
    <dbReference type="NCBI Taxonomy" id="1286189"/>
    <lineage>
        <taxon>Bacteria</taxon>
        <taxon>Pseudomonadati</taxon>
        <taxon>Pseudomonadota</taxon>
        <taxon>Alphaproteobacteria</taxon>
        <taxon>Acetobacterales</taxon>
        <taxon>Acetobacteraceae</taxon>
        <taxon>Gluconacetobacter</taxon>
    </lineage>
</organism>
<evidence type="ECO:0000313" key="2">
    <source>
        <dbReference type="EMBL" id="MBB2200866.1"/>
    </source>
</evidence>
<reference evidence="2 3" key="1">
    <citation type="submission" date="2020-04" db="EMBL/GenBank/DDBJ databases">
        <title>Description of novel Gluconacetobacter.</title>
        <authorList>
            <person name="Sombolestani A."/>
        </authorList>
    </citation>
    <scope>NUCLEOTIDE SEQUENCE [LARGE SCALE GENOMIC DNA]</scope>
    <source>
        <strain evidence="2 3">LMG 27802</strain>
    </source>
</reference>
<comment type="caution">
    <text evidence="2">The sequence shown here is derived from an EMBL/GenBank/DDBJ whole genome shotgun (WGS) entry which is preliminary data.</text>
</comment>
<dbReference type="EMBL" id="JABEQM010000003">
    <property type="protein sequence ID" value="MBB2200866.1"/>
    <property type="molecule type" value="Genomic_DNA"/>
</dbReference>
<dbReference type="AlphaFoldDB" id="A0A7W4K5R0"/>
<dbReference type="RefSeq" id="WP_182955213.1">
    <property type="nucleotide sequence ID" value="NZ_JABEQM010000003.1"/>
</dbReference>
<sequence>MPDYPRPRHEPRDVSLRPLAVGGLAVGLAVVVLAVLADFMFPQRSLDSELRGPLPRMAEPRLQSDPPADMAAFRAADLARLNSFGWVDRAGGIAHVPIDQAIRQVARDGIAGWPAAGTAGR</sequence>